<feature type="compositionally biased region" description="Basic and acidic residues" evidence="1">
    <location>
        <begin position="87"/>
        <end position="106"/>
    </location>
</feature>
<evidence type="ECO:0000313" key="2">
    <source>
        <dbReference type="EMBL" id="KAJ4954327.1"/>
    </source>
</evidence>
<comment type="caution">
    <text evidence="2">The sequence shown here is derived from an EMBL/GenBank/DDBJ whole genome shotgun (WGS) entry which is preliminary data.</text>
</comment>
<dbReference type="EMBL" id="JAMYWD010000011">
    <property type="protein sequence ID" value="KAJ4954327.1"/>
    <property type="molecule type" value="Genomic_DNA"/>
</dbReference>
<feature type="compositionally biased region" description="Polar residues" evidence="1">
    <location>
        <begin position="34"/>
        <end position="44"/>
    </location>
</feature>
<accession>A0A9Q0GYH8</accession>
<feature type="region of interest" description="Disordered" evidence="1">
    <location>
        <begin position="26"/>
        <end position="118"/>
    </location>
</feature>
<keyword evidence="3" id="KW-1185">Reference proteome</keyword>
<name>A0A9Q0GYH8_9MAGN</name>
<reference evidence="2" key="1">
    <citation type="journal article" date="2023" name="Plant J.">
        <title>The genome of the king protea, Protea cynaroides.</title>
        <authorList>
            <person name="Chang J."/>
            <person name="Duong T.A."/>
            <person name="Schoeman C."/>
            <person name="Ma X."/>
            <person name="Roodt D."/>
            <person name="Barker N."/>
            <person name="Li Z."/>
            <person name="Van de Peer Y."/>
            <person name="Mizrachi E."/>
        </authorList>
    </citation>
    <scope>NUCLEOTIDE SEQUENCE</scope>
    <source>
        <tissue evidence="2">Young leaves</tissue>
    </source>
</reference>
<protein>
    <submittedName>
        <fullName evidence="2">Uncharacterized protein</fullName>
    </submittedName>
</protein>
<dbReference type="AlphaFoldDB" id="A0A9Q0GYH8"/>
<gene>
    <name evidence="2" type="ORF">NE237_011110</name>
</gene>
<evidence type="ECO:0000256" key="1">
    <source>
        <dbReference type="SAM" id="MobiDB-lite"/>
    </source>
</evidence>
<dbReference type="Proteomes" id="UP001141806">
    <property type="component" value="Unassembled WGS sequence"/>
</dbReference>
<sequence>MHIKRDDLKMVRPSKPCEYYYHHHDHGQEAAPTTPLNPVPTNFQVEAGGNNVLRNDQNPNDRGGSGARHPPGRADVGVIHLIPQVEKPTHGEKEKGKGSACQRRDASPPQETIGRPSHKYDLKLADDEYASHDYFGCCIITL</sequence>
<organism evidence="2 3">
    <name type="scientific">Protea cynaroides</name>
    <dbReference type="NCBI Taxonomy" id="273540"/>
    <lineage>
        <taxon>Eukaryota</taxon>
        <taxon>Viridiplantae</taxon>
        <taxon>Streptophyta</taxon>
        <taxon>Embryophyta</taxon>
        <taxon>Tracheophyta</taxon>
        <taxon>Spermatophyta</taxon>
        <taxon>Magnoliopsida</taxon>
        <taxon>Proteales</taxon>
        <taxon>Proteaceae</taxon>
        <taxon>Protea</taxon>
    </lineage>
</organism>
<evidence type="ECO:0000313" key="3">
    <source>
        <dbReference type="Proteomes" id="UP001141806"/>
    </source>
</evidence>
<proteinExistence type="predicted"/>